<organism evidence="3 4">
    <name type="scientific">Thermococcus piezophilus</name>
    <dbReference type="NCBI Taxonomy" id="1712654"/>
    <lineage>
        <taxon>Archaea</taxon>
        <taxon>Methanobacteriati</taxon>
        <taxon>Methanobacteriota</taxon>
        <taxon>Thermococci</taxon>
        <taxon>Thermococcales</taxon>
        <taxon>Thermococcaceae</taxon>
        <taxon>Thermococcus</taxon>
    </lineage>
</organism>
<keyword evidence="1" id="KW-0560">Oxidoreductase</keyword>
<comment type="cofactor">
    <cofactor evidence="2">
        <name>Ni(2+)</name>
        <dbReference type="ChEBI" id="CHEBI:49786"/>
    </cofactor>
</comment>
<dbReference type="PROSITE" id="PS00508">
    <property type="entry name" value="NI_HGENASE_L_2"/>
    <property type="match status" value="1"/>
</dbReference>
<keyword evidence="2" id="KW-0533">Nickel</keyword>
<dbReference type="AlphaFoldDB" id="A0A172WIY6"/>
<name>A0A172WIY6_9EURY</name>
<dbReference type="InterPro" id="IPR029014">
    <property type="entry name" value="NiFe-Hase_large"/>
</dbReference>
<dbReference type="PANTHER" id="PTHR43600:SF4">
    <property type="entry name" value="CYTOSOLIC NIFE-HYDROGENASE, ALPHA SUBUNIT"/>
    <property type="match status" value="1"/>
</dbReference>
<dbReference type="InterPro" id="IPR054945">
    <property type="entry name" value="sulfhyd_HydA"/>
</dbReference>
<keyword evidence="2" id="KW-0460">Magnesium</keyword>
<feature type="binding site" evidence="2">
    <location>
        <position position="66"/>
    </location>
    <ligand>
        <name>Fe cation</name>
        <dbReference type="ChEBI" id="CHEBI:24875"/>
    </ligand>
</feature>
<dbReference type="Gene3D" id="1.10.645.10">
    <property type="entry name" value="Cytochrome-c3 Hydrogenase, chain B"/>
    <property type="match status" value="1"/>
</dbReference>
<sequence length="427" mass="48393">MMYIPITVDHIARVEGKGGIEIVMGDEGVTEVKLNIIEGPRFFEAITIGKKLEEALAVYPRICSFCSAAHKLTALEAAEKAVGFTPREEIQALREVLYIGDMIESHALHLYLLVLPDYLGYSNPLSMIDEYKKEIEIALKLKNLGSWMMDVLGSRAIHQENAILGGFGKLPDKTTLEEMKEKLKEALPLAEYTFELFAKMKQYKEVEGPIIHMAVKPRGDVYGIYGDYIKVSDGFKFPVEEYKKHIVERVVEHSFANHSFYNGERPFMVSAISRIANNAELLYGRAKELYSQYRDLLQPTNPFTNNLAQALELVYFIERAIDLIDETLAKWPIRPKDEVGIRDGRGVSFTEAPRGLLVYTLEIKDGRVAYADIITPTAMNLAMMEHHVRMMAEKHSNDEPEQLKLLAEMVVRAYDPCISCSVHVARL</sequence>
<dbReference type="KEGG" id="tpie:A7C91_08725"/>
<dbReference type="STRING" id="1712654.A7C91_08725"/>
<evidence type="ECO:0000313" key="4">
    <source>
        <dbReference type="Proteomes" id="UP000076969"/>
    </source>
</evidence>
<evidence type="ECO:0000313" key="3">
    <source>
        <dbReference type="EMBL" id="ANF23245.1"/>
    </source>
</evidence>
<dbReference type="NCBIfam" id="NF040832">
    <property type="entry name" value="sulfhyd_HydA"/>
    <property type="match status" value="1"/>
</dbReference>
<dbReference type="Pfam" id="PF00374">
    <property type="entry name" value="NiFeSe_Hases"/>
    <property type="match status" value="2"/>
</dbReference>
<dbReference type="EMBL" id="CP015520">
    <property type="protein sequence ID" value="ANF23245.1"/>
    <property type="molecule type" value="Genomic_DNA"/>
</dbReference>
<gene>
    <name evidence="3" type="ORF">A7C91_08725</name>
</gene>
<dbReference type="InterPro" id="IPR018194">
    <property type="entry name" value="Ni-dep_hyd_lsu_Ni_BS"/>
</dbReference>
<keyword evidence="4" id="KW-1185">Reference proteome</keyword>
<dbReference type="GO" id="GO:0008901">
    <property type="term" value="F:ferredoxin hydrogenase activity"/>
    <property type="evidence" value="ECO:0007669"/>
    <property type="project" value="InterPro"/>
</dbReference>
<evidence type="ECO:0000256" key="1">
    <source>
        <dbReference type="ARBA" id="ARBA00023002"/>
    </source>
</evidence>
<protein>
    <submittedName>
        <fullName evidence="3">Sulfhydrogenase 1 subunit alpha</fullName>
    </submittedName>
</protein>
<feature type="binding site" evidence="2">
    <location>
        <position position="423"/>
    </location>
    <ligand>
        <name>Mg(2+)</name>
        <dbReference type="ChEBI" id="CHEBI:18420"/>
    </ligand>
</feature>
<feature type="binding site" evidence="2">
    <location>
        <position position="63"/>
    </location>
    <ligand>
        <name>Ni(2+)</name>
        <dbReference type="ChEBI" id="CHEBI:49786"/>
    </ligand>
</feature>
<dbReference type="InterPro" id="IPR001501">
    <property type="entry name" value="Ni-dep_hyd_lsu"/>
</dbReference>
<reference evidence="4" key="1">
    <citation type="journal article" date="2016" name="Syst. Appl. Microbiol.">
        <title>Thermococcus piezophilus sp. nov., a novel hyperthermophilic and piezophilic archaeon with a broad pressure range for growth, isolated from a deepest hydrothermal vent at the Mid-Cayman Rise.</title>
        <authorList>
            <person name="Dalmasso C."/>
            <person name="Oger P."/>
            <person name="Selva G."/>
            <person name="Courtine D."/>
            <person name="L'Haridon S."/>
            <person name="Garlaschelli A."/>
            <person name="Roussel E."/>
            <person name="Miyazaki J."/>
            <person name="Reveillaud J."/>
            <person name="Jebbar M."/>
            <person name="Takai K."/>
            <person name="Maignien L."/>
            <person name="Alain K."/>
        </authorList>
    </citation>
    <scope>NUCLEOTIDE SEQUENCE [LARGE SCALE GENOMIC DNA]</scope>
    <source>
        <strain evidence="4">CDGS</strain>
    </source>
</reference>
<keyword evidence="2" id="KW-0479">Metal-binding</keyword>
<feature type="binding site" evidence="2">
    <location>
        <position position="420"/>
    </location>
    <ligand>
        <name>Fe cation</name>
        <dbReference type="ChEBI" id="CHEBI:24875"/>
    </ligand>
</feature>
<dbReference type="GO" id="GO:0016151">
    <property type="term" value="F:nickel cation binding"/>
    <property type="evidence" value="ECO:0007669"/>
    <property type="project" value="InterPro"/>
</dbReference>
<feature type="binding site" evidence="2">
    <location>
        <position position="417"/>
    </location>
    <ligand>
        <name>Ni(2+)</name>
        <dbReference type="ChEBI" id="CHEBI:49786"/>
    </ligand>
</feature>
<feature type="binding site" evidence="2">
    <location>
        <position position="66"/>
    </location>
    <ligand>
        <name>Ni(2+)</name>
        <dbReference type="ChEBI" id="CHEBI:49786"/>
    </ligand>
</feature>
<evidence type="ECO:0000256" key="2">
    <source>
        <dbReference type="PIRSR" id="PIRSR601501-1"/>
    </source>
</evidence>
<feature type="binding site" evidence="2">
    <location>
        <position position="373"/>
    </location>
    <ligand>
        <name>Mg(2+)</name>
        <dbReference type="ChEBI" id="CHEBI:18420"/>
    </ligand>
</feature>
<comment type="cofactor">
    <cofactor evidence="2">
        <name>Fe cation</name>
        <dbReference type="ChEBI" id="CHEBI:24875"/>
    </cofactor>
</comment>
<accession>A0A172WIY6</accession>
<proteinExistence type="predicted"/>
<feature type="binding site" evidence="2">
    <location>
        <position position="44"/>
    </location>
    <ligand>
        <name>Mg(2+)</name>
        <dbReference type="ChEBI" id="CHEBI:18420"/>
    </ligand>
</feature>
<keyword evidence="2" id="KW-0408">Iron</keyword>
<dbReference type="PANTHER" id="PTHR43600">
    <property type="entry name" value="COENZYME F420 HYDROGENASE, SUBUNIT ALPHA"/>
    <property type="match status" value="1"/>
</dbReference>
<dbReference type="SUPFAM" id="SSF56762">
    <property type="entry name" value="HydB/Nqo4-like"/>
    <property type="match status" value="1"/>
</dbReference>
<dbReference type="Proteomes" id="UP000076969">
    <property type="component" value="Chromosome"/>
</dbReference>